<comment type="caution">
    <text evidence="13">The sequence shown here is derived from an EMBL/GenBank/DDBJ whole genome shotgun (WGS) entry which is preliminary data.</text>
</comment>
<dbReference type="Proteomes" id="UP000747110">
    <property type="component" value="Unassembled WGS sequence"/>
</dbReference>
<comment type="similarity">
    <text evidence="2 8">Belongs to the cytochrome c oxidase subunit 3 family.</text>
</comment>
<feature type="domain" description="Heme-copper oxidase subunit III family profile" evidence="11">
    <location>
        <begin position="142"/>
        <end position="394"/>
    </location>
</feature>
<dbReference type="GO" id="GO:0016020">
    <property type="term" value="C:membrane"/>
    <property type="evidence" value="ECO:0007669"/>
    <property type="project" value="UniProtKB-SubCell"/>
</dbReference>
<feature type="transmembrane region" description="Helical" evidence="10">
    <location>
        <begin position="179"/>
        <end position="198"/>
    </location>
</feature>
<dbReference type="AlphaFoldDB" id="A0A8J4GCF5"/>
<dbReference type="EMBL" id="BNCQ01000016">
    <property type="protein sequence ID" value="GIM04452.1"/>
    <property type="molecule type" value="Genomic_DNA"/>
</dbReference>
<dbReference type="InterPro" id="IPR035973">
    <property type="entry name" value="Cyt_c_oxidase_su3-like_sf"/>
</dbReference>
<reference evidence="13" key="1">
    <citation type="journal article" date="2021" name="Proc. Natl. Acad. Sci. U.S.A.">
        <title>Three genomes in the algal genus Volvox reveal the fate of a haploid sex-determining region after a transition to homothallism.</title>
        <authorList>
            <person name="Yamamoto K."/>
            <person name="Hamaji T."/>
            <person name="Kawai-Toyooka H."/>
            <person name="Matsuzaki R."/>
            <person name="Takahashi F."/>
            <person name="Nishimura Y."/>
            <person name="Kawachi M."/>
            <person name="Noguchi H."/>
            <person name="Minakuchi Y."/>
            <person name="Umen J.G."/>
            <person name="Toyoda A."/>
            <person name="Nozaki H."/>
        </authorList>
    </citation>
    <scope>NUCLEOTIDE SEQUENCE</scope>
    <source>
        <strain evidence="13">NIES-3785</strain>
        <strain evidence="12">NIES-3786</strain>
    </source>
</reference>
<protein>
    <recommendedName>
        <fullName evidence="3 8">Cytochrome c oxidase subunit 3</fullName>
    </recommendedName>
</protein>
<dbReference type="GO" id="GO:0006123">
    <property type="term" value="P:mitochondrial electron transport, cytochrome c to oxygen"/>
    <property type="evidence" value="ECO:0007669"/>
    <property type="project" value="TreeGrafter"/>
</dbReference>
<sequence>MRPQLLRFLQRAPAGLSKEGLQALRAGLTSGETSGLLQSSASNRKDDVPLPKGLGFSKMALPLSLQGHLMSTLASANGDEKKEPTTAALAREVPKVPTALTALPPRPTRGQLAPAPGQRAMGSAAHGHEMSAKEFYMNHVANRHPFHVMPPSPWPLLAGWGTFVACLGMAAWFHNIPTSGALMAFGIGNIAWTAVTWWRDCTIEGEMGMHTEIVRKNLITGMWVFIVSEAVLFVGLLWACLHLGMSPSVALQMQWPPVGIEPIGWDKRALVMSAVLAASYYSANVAMVAKDPKMVLGALATTVGLGGMFLFDQYLEYNETPFTITDSPYGTTFFVTTGFHGMHVLLGSIYLACVMAMYARTHKAGVALKSSILYWHFVDIVWIAVYGIIYVGQY</sequence>
<feature type="transmembrane region" description="Helical" evidence="10">
    <location>
        <begin position="331"/>
        <end position="359"/>
    </location>
</feature>
<feature type="transmembrane region" description="Helical" evidence="10">
    <location>
        <begin position="371"/>
        <end position="391"/>
    </location>
</feature>
<evidence type="ECO:0000256" key="4">
    <source>
        <dbReference type="ARBA" id="ARBA00022692"/>
    </source>
</evidence>
<evidence type="ECO:0000313" key="13">
    <source>
        <dbReference type="EMBL" id="GIM04452.1"/>
    </source>
</evidence>
<feature type="region of interest" description="Disordered" evidence="9">
    <location>
        <begin position="94"/>
        <end position="122"/>
    </location>
</feature>
<evidence type="ECO:0000256" key="6">
    <source>
        <dbReference type="ARBA" id="ARBA00022989"/>
    </source>
</evidence>
<accession>A0A8J4GCF5</accession>
<dbReference type="OrthoDB" id="564124at2759"/>
<keyword evidence="4 8" id="KW-0812">Transmembrane</keyword>
<dbReference type="Gene3D" id="1.20.120.80">
    <property type="entry name" value="Cytochrome c oxidase, subunit III, four-helix bundle"/>
    <property type="match status" value="1"/>
</dbReference>
<dbReference type="InterPro" id="IPR024791">
    <property type="entry name" value="Cyt_c/ubiquinol_Oxase_su3"/>
</dbReference>
<evidence type="ECO:0000313" key="14">
    <source>
        <dbReference type="Proteomes" id="UP000722791"/>
    </source>
</evidence>
<evidence type="ECO:0000256" key="1">
    <source>
        <dbReference type="ARBA" id="ARBA00004141"/>
    </source>
</evidence>
<dbReference type="EMBL" id="BNCP01000034">
    <property type="protein sequence ID" value="GIL85977.1"/>
    <property type="molecule type" value="Genomic_DNA"/>
</dbReference>
<evidence type="ECO:0000313" key="12">
    <source>
        <dbReference type="EMBL" id="GIL85977.1"/>
    </source>
</evidence>
<evidence type="ECO:0000256" key="5">
    <source>
        <dbReference type="ARBA" id="ARBA00022967"/>
    </source>
</evidence>
<evidence type="ECO:0000259" key="11">
    <source>
        <dbReference type="PROSITE" id="PS50253"/>
    </source>
</evidence>
<gene>
    <name evidence="12" type="ORF">Vretifemale_14493</name>
    <name evidence="13" type="ORF">Vretimale_9028</name>
</gene>
<dbReference type="CDD" id="cd01665">
    <property type="entry name" value="Cyt_c_Oxidase_III"/>
    <property type="match status" value="1"/>
</dbReference>
<dbReference type="Proteomes" id="UP000722791">
    <property type="component" value="Unassembled WGS sequence"/>
</dbReference>
<dbReference type="PROSITE" id="PS50253">
    <property type="entry name" value="COX3"/>
    <property type="match status" value="1"/>
</dbReference>
<keyword evidence="7 10" id="KW-0472">Membrane</keyword>
<organism evidence="13 14">
    <name type="scientific">Volvox reticuliferus</name>
    <dbReference type="NCBI Taxonomy" id="1737510"/>
    <lineage>
        <taxon>Eukaryota</taxon>
        <taxon>Viridiplantae</taxon>
        <taxon>Chlorophyta</taxon>
        <taxon>core chlorophytes</taxon>
        <taxon>Chlorophyceae</taxon>
        <taxon>CS clade</taxon>
        <taxon>Chlamydomonadales</taxon>
        <taxon>Volvocaceae</taxon>
        <taxon>Volvox</taxon>
    </lineage>
</organism>
<evidence type="ECO:0000313" key="15">
    <source>
        <dbReference type="Proteomes" id="UP000747110"/>
    </source>
</evidence>
<evidence type="ECO:0000256" key="7">
    <source>
        <dbReference type="ARBA" id="ARBA00023136"/>
    </source>
</evidence>
<keyword evidence="5" id="KW-1278">Translocase</keyword>
<keyword evidence="15" id="KW-1185">Reference proteome</keyword>
<dbReference type="InterPro" id="IPR033945">
    <property type="entry name" value="Cyt_c_oxase_su3_dom"/>
</dbReference>
<evidence type="ECO:0000256" key="9">
    <source>
        <dbReference type="SAM" id="MobiDB-lite"/>
    </source>
</evidence>
<evidence type="ECO:0000256" key="8">
    <source>
        <dbReference type="RuleBase" id="RU003375"/>
    </source>
</evidence>
<dbReference type="InterPro" id="IPR013833">
    <property type="entry name" value="Cyt_c_oxidase_su3_a-hlx"/>
</dbReference>
<dbReference type="PANTHER" id="PTHR11403:SF7">
    <property type="entry name" value="CYTOCHROME C OXIDASE SUBUNIT 3"/>
    <property type="match status" value="1"/>
</dbReference>
<keyword evidence="8" id="KW-0496">Mitochondrion</keyword>
<dbReference type="InterPro" id="IPR000298">
    <property type="entry name" value="Cyt_c_oxidase-like_su3"/>
</dbReference>
<feature type="transmembrane region" description="Helical" evidence="10">
    <location>
        <begin position="218"/>
        <end position="245"/>
    </location>
</feature>
<feature type="transmembrane region" description="Helical" evidence="10">
    <location>
        <begin position="294"/>
        <end position="311"/>
    </location>
</feature>
<keyword evidence="6 10" id="KW-1133">Transmembrane helix</keyword>
<evidence type="ECO:0000256" key="10">
    <source>
        <dbReference type="SAM" id="Phobius"/>
    </source>
</evidence>
<proteinExistence type="inferred from homology"/>
<dbReference type="PANTHER" id="PTHR11403">
    <property type="entry name" value="CYTOCHROME C OXIDASE SUBUNIT III"/>
    <property type="match status" value="1"/>
</dbReference>
<comment type="subcellular location">
    <subcellularLocation>
        <location evidence="1">Membrane</location>
        <topology evidence="1">Multi-pass membrane protein</topology>
    </subcellularLocation>
</comment>
<feature type="transmembrane region" description="Helical" evidence="10">
    <location>
        <begin position="265"/>
        <end position="282"/>
    </location>
</feature>
<comment type="function">
    <text evidence="8">Component of the cytochrome c oxidase, the last enzyme in the mitochondrial electron transport chain which drives oxidative phosphorylation. The respiratory chain contains 3 multisubunit complexes succinate dehydrogenase (complex II, CII), ubiquinol-cytochrome c oxidoreductase (cytochrome b-c1 complex, complex III, CIII) and cytochrome c oxidase (complex IV, CIV), that cooperate to transfer electrons derived from NADH and succinate to molecular oxygen, creating an electrochemical gradient over the inner membrane that drives transmembrane transport and the ATP synthase. Cytochrome c oxidase is the component of the respiratory chain that catalyzes the reduction of oxygen to water. Electrons originating from reduced cytochrome c in the intermembrane space (IMS) are transferred via the dinuclear copper A center (CU(A)) of subunit 2 and heme A of subunit 1 to the active site in subunit 1, a binuclear center (BNC) formed by heme A3 and copper B (CU(B)). The BNC reduces molecular oxygen to 2 water molecules using 4 electrons from cytochrome c in the IMS and 4 protons from the mitochondrial matrix.</text>
</comment>
<dbReference type="GO" id="GO:0004129">
    <property type="term" value="F:cytochrome-c oxidase activity"/>
    <property type="evidence" value="ECO:0007669"/>
    <property type="project" value="InterPro"/>
</dbReference>
<evidence type="ECO:0000256" key="3">
    <source>
        <dbReference type="ARBA" id="ARBA00015944"/>
    </source>
</evidence>
<dbReference type="Gene3D" id="1.10.287.70">
    <property type="match status" value="1"/>
</dbReference>
<dbReference type="GO" id="GO:0005739">
    <property type="term" value="C:mitochondrion"/>
    <property type="evidence" value="ECO:0007669"/>
    <property type="project" value="TreeGrafter"/>
</dbReference>
<name>A0A8J4GCF5_9CHLO</name>
<evidence type="ECO:0000256" key="2">
    <source>
        <dbReference type="ARBA" id="ARBA00010581"/>
    </source>
</evidence>
<dbReference type="Pfam" id="PF00510">
    <property type="entry name" value="COX3"/>
    <property type="match status" value="1"/>
</dbReference>
<dbReference type="SUPFAM" id="SSF81452">
    <property type="entry name" value="Cytochrome c oxidase subunit III-like"/>
    <property type="match status" value="1"/>
</dbReference>